<protein>
    <recommendedName>
        <fullName evidence="3">DUF4935 domain-containing protein</fullName>
    </recommendedName>
</protein>
<sequence>MPRGLLDLSKIEDLVNIIEEQERDIAVWILEPVLWEWAEHLRDSISRTVEPFENSLAAARRVGLDVPNWPGLPSGATEIEHLVKVLSDSLEGAGAEIVRLATHPLAAVQGIRDQILQTGAARRKTDSGGNQKILGGSRVKTGAADSASFNLLEQRASTQLRNVVLVSADRDAVVHFKGRESPIMAKDLWQTRRGLLTLTPGSELALNEFLGKIYDQLPEIDQAALRLVPTDDYGNLVRASGWDLDRYLNTKTFVTQIDSVDEVWRHRDVALLRISLGAVEGVYRHRGDLVGHRPTRK</sequence>
<dbReference type="Proteomes" id="UP000198415">
    <property type="component" value="Unassembled WGS sequence"/>
</dbReference>
<dbReference type="AlphaFoldDB" id="A0A239IYZ3"/>
<evidence type="ECO:0000313" key="1">
    <source>
        <dbReference type="EMBL" id="SNS98612.1"/>
    </source>
</evidence>
<name>A0A239IYZ3_9ACTN</name>
<accession>A0A239IYZ3</accession>
<keyword evidence="2" id="KW-1185">Reference proteome</keyword>
<proteinExistence type="predicted"/>
<evidence type="ECO:0008006" key="3">
    <source>
        <dbReference type="Google" id="ProtNLM"/>
    </source>
</evidence>
<dbReference type="EMBL" id="FZNR01000031">
    <property type="protein sequence ID" value="SNS98612.1"/>
    <property type="molecule type" value="Genomic_DNA"/>
</dbReference>
<evidence type="ECO:0000313" key="2">
    <source>
        <dbReference type="Proteomes" id="UP000198415"/>
    </source>
</evidence>
<reference evidence="1 2" key="1">
    <citation type="submission" date="2017-06" db="EMBL/GenBank/DDBJ databases">
        <authorList>
            <person name="Kim H.J."/>
            <person name="Triplett B.A."/>
        </authorList>
    </citation>
    <scope>NUCLEOTIDE SEQUENCE [LARGE SCALE GENOMIC DNA]</scope>
    <source>
        <strain evidence="1 2">DSM 43151</strain>
    </source>
</reference>
<gene>
    <name evidence="1" type="ORF">SAMN06264365_13175</name>
</gene>
<organism evidence="1 2">
    <name type="scientific">Actinoplanes regularis</name>
    <dbReference type="NCBI Taxonomy" id="52697"/>
    <lineage>
        <taxon>Bacteria</taxon>
        <taxon>Bacillati</taxon>
        <taxon>Actinomycetota</taxon>
        <taxon>Actinomycetes</taxon>
        <taxon>Micromonosporales</taxon>
        <taxon>Micromonosporaceae</taxon>
        <taxon>Actinoplanes</taxon>
    </lineage>
</organism>